<feature type="compositionally biased region" description="Pro residues" evidence="7">
    <location>
        <begin position="106"/>
        <end position="124"/>
    </location>
</feature>
<dbReference type="Gene3D" id="1.10.510.10">
    <property type="entry name" value="Transferase(Phosphotransferase) domain 1"/>
    <property type="match status" value="1"/>
</dbReference>
<feature type="compositionally biased region" description="Basic and acidic residues" evidence="7">
    <location>
        <begin position="828"/>
        <end position="846"/>
    </location>
</feature>
<organism evidence="11 12">
    <name type="scientific">Sphagnum troendelagicum</name>
    <dbReference type="NCBI Taxonomy" id="128251"/>
    <lineage>
        <taxon>Eukaryota</taxon>
        <taxon>Viridiplantae</taxon>
        <taxon>Streptophyta</taxon>
        <taxon>Embryophyta</taxon>
        <taxon>Bryophyta</taxon>
        <taxon>Sphagnophytina</taxon>
        <taxon>Sphagnopsida</taxon>
        <taxon>Sphagnales</taxon>
        <taxon>Sphagnaceae</taxon>
        <taxon>Sphagnum</taxon>
    </lineage>
</organism>
<evidence type="ECO:0000313" key="12">
    <source>
        <dbReference type="Proteomes" id="UP001497512"/>
    </source>
</evidence>
<sequence length="846" mass="88089">MSGLMWRLWFISCSLGILFCCSISLLQAPPTVVVAGLQPSFPDVVQYYARRFLQESSPPPSSFLSPTLAPSVFAPPPPPPPPTPPPSVSPPAPTPVNPPSLSLPTSPTPSATPSPSSIPPPSSSPAPSTTSPVSAPAGNPPQFAPSLPLSLPSLSSPSSSFASPTPSSPPSPPPLSPSHLSPPPTSLPPSPSPSSSTPSSPPLSLSPPSPPPSPSPSLSPPSPPPSSTPPSSPPIAPPPSFLSPPSSPPIAPPPSFLSPPSASPPTSLPPTPTVPSTTPPPVAYSPTSPPQNSPPPATPPPTSPTNSPNSPSPPPPPPPPNNPPPVPPPSPTPAPVSSPPTSPAPPSTPPALSPSSLVSPSSPVILPPPPQSSPLTSPSPSAVNTASSNAKKTSTGLIIGVAAGGGVILIILAVIFWICCCSKGRADPESATRDPEVVTPNGQIILADSKSFPRPENTQQFSYEELREATNDFAPECFLGEGGFGKVYRGVLRDGTEVAIKKLTIGGHQGDREFLVEVEMLSRLHHRHLVKLLGYFCSHEPRQQLLCYELIPNGSLEAWLHGVTRGPLDWPTRVKIAIGAARGLAYLHEDSQPCVIHRDFKASNILLQNNFNPKVADFGLARLAPEGQGNYVSTRVMGTFGYVAPEYAMTGHLLVKSDVYSYGVVLLELLSGRKPVDLSRSEGGENITTWASPMLNNRERVFELADVRLEGKYPREDFVKVAALAAACIAREWKMRPTMGEVVQTLTAVCRSLEYDLSSDGDRGVNSAGEREGGGASTPTSSTSGGSHLGFSTQWHPTAPASTNLGSEDGSSSLFSSGPFMGTPPEPLSDHLSRTHVIPEDLHEGR</sequence>
<keyword evidence="5 6" id="KW-0067">ATP-binding</keyword>
<feature type="compositionally biased region" description="Low complexity" evidence="7">
    <location>
        <begin position="62"/>
        <end position="72"/>
    </location>
</feature>
<protein>
    <recommendedName>
        <fullName evidence="10">Protein kinase domain-containing protein</fullName>
    </recommendedName>
</protein>
<feature type="compositionally biased region" description="Low complexity" evidence="7">
    <location>
        <begin position="125"/>
        <end position="137"/>
    </location>
</feature>
<evidence type="ECO:0000256" key="4">
    <source>
        <dbReference type="ARBA" id="ARBA00022777"/>
    </source>
</evidence>
<evidence type="ECO:0000256" key="7">
    <source>
        <dbReference type="SAM" id="MobiDB-lite"/>
    </source>
</evidence>
<feature type="compositionally biased region" description="Low complexity" evidence="7">
    <location>
        <begin position="353"/>
        <end position="364"/>
    </location>
</feature>
<dbReference type="InterPro" id="IPR001245">
    <property type="entry name" value="Ser-Thr/Tyr_kinase_cat_dom"/>
</dbReference>
<feature type="compositionally biased region" description="Pro residues" evidence="7">
    <location>
        <begin position="73"/>
        <end position="98"/>
    </location>
</feature>
<dbReference type="Pfam" id="PF07714">
    <property type="entry name" value="PK_Tyr_Ser-Thr"/>
    <property type="match status" value="1"/>
</dbReference>
<reference evidence="11" key="1">
    <citation type="submission" date="2024-02" db="EMBL/GenBank/DDBJ databases">
        <authorList>
            <consortium name="ELIXIR-Norway"/>
            <consortium name="Elixir Norway"/>
        </authorList>
    </citation>
    <scope>NUCLEOTIDE SEQUENCE</scope>
</reference>
<proteinExistence type="predicted"/>
<dbReference type="PRINTS" id="PR01217">
    <property type="entry name" value="PRICHEXTENSN"/>
</dbReference>
<feature type="transmembrane region" description="Helical" evidence="8">
    <location>
        <begin position="397"/>
        <end position="420"/>
    </location>
</feature>
<dbReference type="SUPFAM" id="SSF56112">
    <property type="entry name" value="Protein kinase-like (PK-like)"/>
    <property type="match status" value="1"/>
</dbReference>
<dbReference type="PANTHER" id="PTHR47989:SF25">
    <property type="entry name" value="PROLINE-RICH RECEPTOR-LIKE PROTEIN KINASE PERK3"/>
    <property type="match status" value="1"/>
</dbReference>
<dbReference type="Gene3D" id="3.30.200.20">
    <property type="entry name" value="Phosphorylase Kinase, domain 1"/>
    <property type="match status" value="1"/>
</dbReference>
<feature type="compositionally biased region" description="Pro residues" evidence="7">
    <location>
        <begin position="166"/>
        <end position="192"/>
    </location>
</feature>
<evidence type="ECO:0000256" key="8">
    <source>
        <dbReference type="SAM" id="Phobius"/>
    </source>
</evidence>
<keyword evidence="3 6" id="KW-0547">Nucleotide-binding</keyword>
<keyword evidence="2" id="KW-0808">Transferase</keyword>
<evidence type="ECO:0000256" key="5">
    <source>
        <dbReference type="ARBA" id="ARBA00022840"/>
    </source>
</evidence>
<feature type="signal peptide" evidence="9">
    <location>
        <begin position="1"/>
        <end position="16"/>
    </location>
</feature>
<dbReference type="Proteomes" id="UP001497512">
    <property type="component" value="Chromosome 3"/>
</dbReference>
<dbReference type="CDD" id="cd14066">
    <property type="entry name" value="STKc_IRAK"/>
    <property type="match status" value="1"/>
</dbReference>
<evidence type="ECO:0000256" key="9">
    <source>
        <dbReference type="SAM" id="SignalP"/>
    </source>
</evidence>
<evidence type="ECO:0000313" key="11">
    <source>
        <dbReference type="EMBL" id="CAK9219079.1"/>
    </source>
</evidence>
<keyword evidence="9" id="KW-0732">Signal</keyword>
<keyword evidence="8" id="KW-0472">Membrane</keyword>
<keyword evidence="4" id="KW-0418">Kinase</keyword>
<gene>
    <name evidence="11" type="ORF">CSSPTR1EN2_LOCUS14305</name>
</gene>
<keyword evidence="12" id="KW-1185">Reference proteome</keyword>
<feature type="compositionally biased region" description="Low complexity" evidence="7">
    <location>
        <begin position="806"/>
        <end position="818"/>
    </location>
</feature>
<feature type="binding site" evidence="6">
    <location>
        <position position="502"/>
    </location>
    <ligand>
        <name>ATP</name>
        <dbReference type="ChEBI" id="CHEBI:30616"/>
    </ligand>
</feature>
<dbReference type="InterPro" id="IPR017441">
    <property type="entry name" value="Protein_kinase_ATP_BS"/>
</dbReference>
<keyword evidence="8" id="KW-1133">Transmembrane helix</keyword>
<dbReference type="EMBL" id="OZ019895">
    <property type="protein sequence ID" value="CAK9219079.1"/>
    <property type="molecule type" value="Genomic_DNA"/>
</dbReference>
<dbReference type="PANTHER" id="PTHR47989">
    <property type="entry name" value="OS01G0750732 PROTEIN"/>
    <property type="match status" value="1"/>
</dbReference>
<feature type="compositionally biased region" description="Low complexity" evidence="7">
    <location>
        <begin position="777"/>
        <end position="793"/>
    </location>
</feature>
<keyword evidence="1" id="KW-0723">Serine/threonine-protein kinase</keyword>
<feature type="region of interest" description="Disordered" evidence="7">
    <location>
        <begin position="59"/>
        <end position="392"/>
    </location>
</feature>
<feature type="compositionally biased region" description="Polar residues" evidence="7">
    <location>
        <begin position="794"/>
        <end position="805"/>
    </location>
</feature>
<evidence type="ECO:0000259" key="10">
    <source>
        <dbReference type="PROSITE" id="PS50011"/>
    </source>
</evidence>
<dbReference type="PROSITE" id="PS00108">
    <property type="entry name" value="PROTEIN_KINASE_ST"/>
    <property type="match status" value="1"/>
</dbReference>
<feature type="chain" id="PRO_5046020228" description="Protein kinase domain-containing protein" evidence="9">
    <location>
        <begin position="17"/>
        <end position="846"/>
    </location>
</feature>
<evidence type="ECO:0000256" key="6">
    <source>
        <dbReference type="PROSITE-ProRule" id="PRU10141"/>
    </source>
</evidence>
<evidence type="ECO:0000256" key="3">
    <source>
        <dbReference type="ARBA" id="ARBA00022741"/>
    </source>
</evidence>
<evidence type="ECO:0000256" key="1">
    <source>
        <dbReference type="ARBA" id="ARBA00022527"/>
    </source>
</evidence>
<feature type="region of interest" description="Disordered" evidence="7">
    <location>
        <begin position="758"/>
        <end position="846"/>
    </location>
</feature>
<feature type="domain" description="Protein kinase" evidence="10">
    <location>
        <begin position="473"/>
        <end position="749"/>
    </location>
</feature>
<dbReference type="InterPro" id="IPR011009">
    <property type="entry name" value="Kinase-like_dom_sf"/>
</dbReference>
<feature type="compositionally biased region" description="Pro residues" evidence="7">
    <location>
        <begin position="199"/>
        <end position="303"/>
    </location>
</feature>
<feature type="compositionally biased region" description="Low complexity" evidence="7">
    <location>
        <begin position="373"/>
        <end position="383"/>
    </location>
</feature>
<dbReference type="InterPro" id="IPR000719">
    <property type="entry name" value="Prot_kinase_dom"/>
</dbReference>
<evidence type="ECO:0000256" key="2">
    <source>
        <dbReference type="ARBA" id="ARBA00022679"/>
    </source>
</evidence>
<dbReference type="InterPro" id="IPR008271">
    <property type="entry name" value="Ser/Thr_kinase_AS"/>
</dbReference>
<feature type="compositionally biased region" description="Low complexity" evidence="7">
    <location>
        <begin position="144"/>
        <end position="165"/>
    </location>
</feature>
<dbReference type="PROSITE" id="PS00107">
    <property type="entry name" value="PROTEIN_KINASE_ATP"/>
    <property type="match status" value="1"/>
</dbReference>
<accession>A0ABP0UCV5</accession>
<dbReference type="PROSITE" id="PS50011">
    <property type="entry name" value="PROTEIN_KINASE_DOM"/>
    <property type="match status" value="1"/>
</dbReference>
<name>A0ABP0UCV5_9BRYO</name>
<keyword evidence="8" id="KW-0812">Transmembrane</keyword>
<feature type="compositionally biased region" description="Pro residues" evidence="7">
    <location>
        <begin position="310"/>
        <end position="352"/>
    </location>
</feature>